<organism evidence="7 8">
    <name type="scientific">Achromobacter aloeverae</name>
    <dbReference type="NCBI Taxonomy" id="1750518"/>
    <lineage>
        <taxon>Bacteria</taxon>
        <taxon>Pseudomonadati</taxon>
        <taxon>Pseudomonadota</taxon>
        <taxon>Betaproteobacteria</taxon>
        <taxon>Burkholderiales</taxon>
        <taxon>Alcaligenaceae</taxon>
        <taxon>Achromobacter</taxon>
    </lineage>
</organism>
<dbReference type="EMBL" id="PYAL01000001">
    <property type="protein sequence ID" value="RXN92931.1"/>
    <property type="molecule type" value="Genomic_DNA"/>
</dbReference>
<dbReference type="Gene3D" id="1.10.357.10">
    <property type="entry name" value="Tetracycline Repressor, domain 2"/>
    <property type="match status" value="1"/>
</dbReference>
<keyword evidence="2 4" id="KW-0238">DNA-binding</keyword>
<feature type="domain" description="HTH tetR-type" evidence="6">
    <location>
        <begin position="20"/>
        <end position="80"/>
    </location>
</feature>
<evidence type="ECO:0000256" key="3">
    <source>
        <dbReference type="ARBA" id="ARBA00023163"/>
    </source>
</evidence>
<evidence type="ECO:0000256" key="2">
    <source>
        <dbReference type="ARBA" id="ARBA00023125"/>
    </source>
</evidence>
<evidence type="ECO:0000313" key="8">
    <source>
        <dbReference type="Proteomes" id="UP000290849"/>
    </source>
</evidence>
<protein>
    <submittedName>
        <fullName evidence="7">TetR family transcriptional regulator</fullName>
    </submittedName>
</protein>
<dbReference type="InterPro" id="IPR036271">
    <property type="entry name" value="Tet_transcr_reg_TetR-rel_C_sf"/>
</dbReference>
<dbReference type="AlphaFoldDB" id="A0A4Q1HQG5"/>
<dbReference type="GO" id="GO:0003677">
    <property type="term" value="F:DNA binding"/>
    <property type="evidence" value="ECO:0007669"/>
    <property type="project" value="UniProtKB-UniRule"/>
</dbReference>
<dbReference type="Proteomes" id="UP000290849">
    <property type="component" value="Unassembled WGS sequence"/>
</dbReference>
<comment type="caution">
    <text evidence="7">The sequence shown here is derived from an EMBL/GenBank/DDBJ whole genome shotgun (WGS) entry which is preliminary data.</text>
</comment>
<dbReference type="SUPFAM" id="SSF48498">
    <property type="entry name" value="Tetracyclin repressor-like, C-terminal domain"/>
    <property type="match status" value="1"/>
</dbReference>
<evidence type="ECO:0000259" key="6">
    <source>
        <dbReference type="PROSITE" id="PS50977"/>
    </source>
</evidence>
<sequence>MKKAPSTPSPAPSPEAAKPLRAADRIQRTAAELFYREGIRAVGVDEIVNRAGVTKPSLYRSFGSKDELAAAYLRDYECQFFERFEAAIAPHQGDPRAQLIAYFTHIANRTASSAYRGCGMTNAAVEYPRAAHDGPPHPARQVAEENKREVRRRFRDMAAAAGVRDAQGLGDALLLILEGCFMTGQLFEADGDRPAKAAPAAVRHLIDAYLADSHDSQAATWPRTAGR</sequence>
<dbReference type="InterPro" id="IPR001647">
    <property type="entry name" value="HTH_TetR"/>
</dbReference>
<gene>
    <name evidence="7" type="ORF">C7R54_04125</name>
</gene>
<name>A0A4Q1HQG5_9BURK</name>
<dbReference type="PRINTS" id="PR00455">
    <property type="entry name" value="HTHTETR"/>
</dbReference>
<dbReference type="InterPro" id="IPR009057">
    <property type="entry name" value="Homeodomain-like_sf"/>
</dbReference>
<dbReference type="SUPFAM" id="SSF46689">
    <property type="entry name" value="Homeodomain-like"/>
    <property type="match status" value="1"/>
</dbReference>
<evidence type="ECO:0000256" key="5">
    <source>
        <dbReference type="SAM" id="MobiDB-lite"/>
    </source>
</evidence>
<reference evidence="7 8" key="1">
    <citation type="journal article" date="2017" name="Int. J. Syst. Evol. Microbiol.">
        <title>Achromobacter aloeverae sp. nov., isolated from the root of Aloe vera (L.) Burm.f.</title>
        <authorList>
            <person name="Kuncharoen N."/>
            <person name="Muramatsu Y."/>
            <person name="Shibata C."/>
            <person name="Kamakura Y."/>
            <person name="Nakagawa Y."/>
            <person name="Tanasupawat S."/>
        </authorList>
    </citation>
    <scope>NUCLEOTIDE SEQUENCE [LARGE SCALE GENOMIC DNA]</scope>
    <source>
        <strain evidence="7 8">AVA-1</strain>
    </source>
</reference>
<keyword evidence="3" id="KW-0804">Transcription</keyword>
<evidence type="ECO:0000256" key="4">
    <source>
        <dbReference type="PROSITE-ProRule" id="PRU00335"/>
    </source>
</evidence>
<dbReference type="PROSITE" id="PS50977">
    <property type="entry name" value="HTH_TETR_2"/>
    <property type="match status" value="1"/>
</dbReference>
<evidence type="ECO:0000256" key="1">
    <source>
        <dbReference type="ARBA" id="ARBA00023015"/>
    </source>
</evidence>
<keyword evidence="8" id="KW-1185">Reference proteome</keyword>
<proteinExistence type="predicted"/>
<feature type="DNA-binding region" description="H-T-H motif" evidence="4">
    <location>
        <begin position="43"/>
        <end position="62"/>
    </location>
</feature>
<feature type="region of interest" description="Disordered" evidence="5">
    <location>
        <begin position="1"/>
        <end position="22"/>
    </location>
</feature>
<dbReference type="OrthoDB" id="116240at2"/>
<keyword evidence="1" id="KW-0805">Transcription regulation</keyword>
<dbReference type="Pfam" id="PF00440">
    <property type="entry name" value="TetR_N"/>
    <property type="match status" value="1"/>
</dbReference>
<dbReference type="PANTHER" id="PTHR47506">
    <property type="entry name" value="TRANSCRIPTIONAL REGULATORY PROTEIN"/>
    <property type="match status" value="1"/>
</dbReference>
<dbReference type="PANTHER" id="PTHR47506:SF1">
    <property type="entry name" value="HTH-TYPE TRANSCRIPTIONAL REGULATOR YJDC"/>
    <property type="match status" value="1"/>
</dbReference>
<accession>A0A4Q1HQG5</accession>
<dbReference type="RefSeq" id="WP_129148886.1">
    <property type="nucleotide sequence ID" value="NZ_JBHSDO010000006.1"/>
</dbReference>
<evidence type="ECO:0000313" key="7">
    <source>
        <dbReference type="EMBL" id="RXN92931.1"/>
    </source>
</evidence>